<sequence length="90" mass="10315">MDDGNSYRRIAVLSASSPSCRSLTLRLLSPRHLPVLHFQVWKQCRHDFCVCWVLRMVESTNPSSSLSHLPRGMEIQRMKLENSTSVDEVS</sequence>
<evidence type="ECO:0000313" key="1">
    <source>
        <dbReference type="EMBL" id="GMH17575.1"/>
    </source>
</evidence>
<keyword evidence="2" id="KW-1185">Reference proteome</keyword>
<gene>
    <name evidence="1" type="ORF">Nepgr_019416</name>
</gene>
<comment type="caution">
    <text evidence="1">The sequence shown here is derived from an EMBL/GenBank/DDBJ whole genome shotgun (WGS) entry which is preliminary data.</text>
</comment>
<dbReference type="EMBL" id="BSYO01000018">
    <property type="protein sequence ID" value="GMH17575.1"/>
    <property type="molecule type" value="Genomic_DNA"/>
</dbReference>
<name>A0AAD3SV40_NEPGR</name>
<proteinExistence type="predicted"/>
<protein>
    <submittedName>
        <fullName evidence="1">Uncharacterized protein</fullName>
    </submittedName>
</protein>
<reference evidence="1" key="1">
    <citation type="submission" date="2023-05" db="EMBL/GenBank/DDBJ databases">
        <title>Nepenthes gracilis genome sequencing.</title>
        <authorList>
            <person name="Fukushima K."/>
        </authorList>
    </citation>
    <scope>NUCLEOTIDE SEQUENCE</scope>
    <source>
        <strain evidence="1">SING2019-196</strain>
    </source>
</reference>
<dbReference type="AlphaFoldDB" id="A0AAD3SV40"/>
<evidence type="ECO:0000313" key="2">
    <source>
        <dbReference type="Proteomes" id="UP001279734"/>
    </source>
</evidence>
<dbReference type="Proteomes" id="UP001279734">
    <property type="component" value="Unassembled WGS sequence"/>
</dbReference>
<accession>A0AAD3SV40</accession>
<organism evidence="1 2">
    <name type="scientific">Nepenthes gracilis</name>
    <name type="common">Slender pitcher plant</name>
    <dbReference type="NCBI Taxonomy" id="150966"/>
    <lineage>
        <taxon>Eukaryota</taxon>
        <taxon>Viridiplantae</taxon>
        <taxon>Streptophyta</taxon>
        <taxon>Embryophyta</taxon>
        <taxon>Tracheophyta</taxon>
        <taxon>Spermatophyta</taxon>
        <taxon>Magnoliopsida</taxon>
        <taxon>eudicotyledons</taxon>
        <taxon>Gunneridae</taxon>
        <taxon>Pentapetalae</taxon>
        <taxon>Caryophyllales</taxon>
        <taxon>Nepenthaceae</taxon>
        <taxon>Nepenthes</taxon>
    </lineage>
</organism>